<sequence>MADARDRDRATARARRYFDTHADGYDEEMRVAERRLLGEQRAWATSRASGAVLELAVGTGLNLPLYPASVHHVLGIDLSAAMLDRARARVRDLGLGERVALRQGDVQHLDLPDEAVDTVVATYALCTVPDPGAALREARRVLRPGGRLVLVEHGPAASCWIRAVQRVLDPLAVRFQADHLLREPRRFAADAGFVVEHADQVGTGGLAHRVDARRPG</sequence>
<dbReference type="InterPro" id="IPR052356">
    <property type="entry name" value="Thiol_S-MT"/>
</dbReference>
<evidence type="ECO:0000313" key="2">
    <source>
        <dbReference type="EMBL" id="KGM00633.1"/>
    </source>
</evidence>
<feature type="domain" description="Methyltransferase type 11" evidence="1">
    <location>
        <begin position="53"/>
        <end position="150"/>
    </location>
</feature>
<dbReference type="InterPro" id="IPR029063">
    <property type="entry name" value="SAM-dependent_MTases_sf"/>
</dbReference>
<dbReference type="Pfam" id="PF08241">
    <property type="entry name" value="Methyltransf_11"/>
    <property type="match status" value="1"/>
</dbReference>
<dbReference type="PANTHER" id="PTHR45036:SF1">
    <property type="entry name" value="METHYLTRANSFERASE LIKE 7A"/>
    <property type="match status" value="1"/>
</dbReference>
<evidence type="ECO:0000259" key="1">
    <source>
        <dbReference type="Pfam" id="PF08241"/>
    </source>
</evidence>
<dbReference type="STRING" id="1408250.Q760_07055"/>
<dbReference type="Proteomes" id="UP000029833">
    <property type="component" value="Unassembled WGS sequence"/>
</dbReference>
<comment type="caution">
    <text evidence="2">The sequence shown here is derived from an EMBL/GenBank/DDBJ whole genome shotgun (WGS) entry which is preliminary data.</text>
</comment>
<proteinExistence type="predicted"/>
<dbReference type="AlphaFoldDB" id="A0A0A0B3B5"/>
<dbReference type="PANTHER" id="PTHR45036">
    <property type="entry name" value="METHYLTRANSFERASE LIKE 7B"/>
    <property type="match status" value="1"/>
</dbReference>
<reference evidence="2 3" key="1">
    <citation type="submission" date="2013-10" db="EMBL/GenBank/DDBJ databases">
        <authorList>
            <person name="Wang G."/>
            <person name="Zhuang W."/>
        </authorList>
    </citation>
    <scope>NUCLEOTIDE SEQUENCE [LARGE SCALE GENOMIC DNA]</scope>
    <source>
        <strain evidence="2 3">DSM 20118</strain>
    </source>
</reference>
<dbReference type="RefSeq" id="WP_034634892.1">
    <property type="nucleotide sequence ID" value="NZ_AXNT01000183.1"/>
</dbReference>
<gene>
    <name evidence="2" type="ORF">Q760_07055</name>
</gene>
<name>A0A0A0B3B5_9CELL</name>
<dbReference type="InterPro" id="IPR013216">
    <property type="entry name" value="Methyltransf_11"/>
</dbReference>
<dbReference type="CDD" id="cd02440">
    <property type="entry name" value="AdoMet_MTases"/>
    <property type="match status" value="1"/>
</dbReference>
<protein>
    <recommendedName>
        <fullName evidence="1">Methyltransferase type 11 domain-containing protein</fullName>
    </recommendedName>
</protein>
<accession>A0A0A0B3B5</accession>
<evidence type="ECO:0000313" key="3">
    <source>
        <dbReference type="Proteomes" id="UP000029833"/>
    </source>
</evidence>
<keyword evidence="3" id="KW-1185">Reference proteome</keyword>
<dbReference type="EMBL" id="AXNT01000183">
    <property type="protein sequence ID" value="KGM00633.1"/>
    <property type="molecule type" value="Genomic_DNA"/>
</dbReference>
<organism evidence="2 3">
    <name type="scientific">Cellulomonas cellasea DSM 20118</name>
    <dbReference type="NCBI Taxonomy" id="1408250"/>
    <lineage>
        <taxon>Bacteria</taxon>
        <taxon>Bacillati</taxon>
        <taxon>Actinomycetota</taxon>
        <taxon>Actinomycetes</taxon>
        <taxon>Micrococcales</taxon>
        <taxon>Cellulomonadaceae</taxon>
        <taxon>Cellulomonas</taxon>
    </lineage>
</organism>
<dbReference type="SUPFAM" id="SSF53335">
    <property type="entry name" value="S-adenosyl-L-methionine-dependent methyltransferases"/>
    <property type="match status" value="1"/>
</dbReference>
<dbReference type="GO" id="GO:0008757">
    <property type="term" value="F:S-adenosylmethionine-dependent methyltransferase activity"/>
    <property type="evidence" value="ECO:0007669"/>
    <property type="project" value="InterPro"/>
</dbReference>
<dbReference type="Gene3D" id="3.40.50.150">
    <property type="entry name" value="Vaccinia Virus protein VP39"/>
    <property type="match status" value="1"/>
</dbReference>